<dbReference type="PANTHER" id="PTHR19328">
    <property type="entry name" value="HEDGEHOG-INTERACTING PROTEIN"/>
    <property type="match status" value="1"/>
</dbReference>
<dbReference type="InterPro" id="IPR022409">
    <property type="entry name" value="PKD/Chitinase_dom"/>
</dbReference>
<dbReference type="EMBL" id="BMER01000001">
    <property type="protein sequence ID" value="GGG81267.1"/>
    <property type="molecule type" value="Genomic_DNA"/>
</dbReference>
<feature type="binding site" description="covalent" evidence="7">
    <location>
        <position position="689"/>
    </location>
    <ligand>
        <name>heme c</name>
        <dbReference type="ChEBI" id="CHEBI:61717"/>
    </ligand>
</feature>
<keyword evidence="6 7" id="KW-0408">Iron</keyword>
<reference evidence="12" key="2">
    <citation type="submission" date="2020-09" db="EMBL/GenBank/DDBJ databases">
        <authorList>
            <person name="Sun Q."/>
            <person name="Zhou Y."/>
        </authorList>
    </citation>
    <scope>NUCLEOTIDE SEQUENCE</scope>
    <source>
        <strain evidence="12">CGMCC 1.12195</strain>
    </source>
</reference>
<dbReference type="CDD" id="cd04084">
    <property type="entry name" value="CBM6_xylanase-like"/>
    <property type="match status" value="1"/>
</dbReference>
<evidence type="ECO:0000259" key="9">
    <source>
        <dbReference type="PROSITE" id="PS50093"/>
    </source>
</evidence>
<keyword evidence="2 7" id="KW-0349">Heme</keyword>
<dbReference type="Pfam" id="PF00034">
    <property type="entry name" value="Cytochrom_C"/>
    <property type="match status" value="1"/>
</dbReference>
<accession>A0A917HJP7</accession>
<dbReference type="Gene3D" id="2.60.40.10">
    <property type="entry name" value="Immunoglobulins"/>
    <property type="match status" value="1"/>
</dbReference>
<feature type="region of interest" description="Disordered" evidence="8">
    <location>
        <begin position="322"/>
        <end position="342"/>
    </location>
</feature>
<evidence type="ECO:0000256" key="1">
    <source>
        <dbReference type="ARBA" id="ARBA00022448"/>
    </source>
</evidence>
<dbReference type="InterPro" id="IPR011041">
    <property type="entry name" value="Quinoprot_gluc/sorb_DH_b-prop"/>
</dbReference>
<dbReference type="Gene3D" id="2.120.10.30">
    <property type="entry name" value="TolB, C-terminal domain"/>
    <property type="match status" value="1"/>
</dbReference>
<dbReference type="PROSITE" id="PS51007">
    <property type="entry name" value="CYTC"/>
    <property type="match status" value="1"/>
</dbReference>
<dbReference type="GO" id="GO:0030246">
    <property type="term" value="F:carbohydrate binding"/>
    <property type="evidence" value="ECO:0007669"/>
    <property type="project" value="InterPro"/>
</dbReference>
<feature type="region of interest" description="Disordered" evidence="8">
    <location>
        <begin position="184"/>
        <end position="203"/>
    </location>
</feature>
<feature type="compositionally biased region" description="Basic and acidic residues" evidence="8">
    <location>
        <begin position="194"/>
        <end position="203"/>
    </location>
</feature>
<dbReference type="GO" id="GO:0009055">
    <property type="term" value="F:electron transfer activity"/>
    <property type="evidence" value="ECO:0007669"/>
    <property type="project" value="InterPro"/>
</dbReference>
<dbReference type="AlphaFoldDB" id="A0A917HJP7"/>
<dbReference type="SUPFAM" id="SSF50952">
    <property type="entry name" value="Soluble quinoprotein glucose dehydrogenase"/>
    <property type="match status" value="1"/>
</dbReference>
<keyword evidence="5" id="KW-0249">Electron transport</keyword>
<dbReference type="SUPFAM" id="SSF49785">
    <property type="entry name" value="Galactose-binding domain-like"/>
    <property type="match status" value="1"/>
</dbReference>
<feature type="domain" description="PKD" evidence="9">
    <location>
        <begin position="506"/>
        <end position="558"/>
    </location>
</feature>
<feature type="binding site" description="covalent" evidence="7">
    <location>
        <position position="644"/>
    </location>
    <ligand>
        <name>heme c</name>
        <dbReference type="ChEBI" id="CHEBI:61717"/>
    </ligand>
</feature>
<evidence type="ECO:0008006" key="14">
    <source>
        <dbReference type="Google" id="ProtNLM"/>
    </source>
</evidence>
<comment type="PTM">
    <text evidence="7">Binds 1 heme c group covalently per subunit.</text>
</comment>
<dbReference type="SUPFAM" id="SSF46626">
    <property type="entry name" value="Cytochrome c"/>
    <property type="match status" value="1"/>
</dbReference>
<dbReference type="InterPro" id="IPR005084">
    <property type="entry name" value="CBM6"/>
</dbReference>
<protein>
    <recommendedName>
        <fullName evidence="14">Cytochrome c</fullName>
    </recommendedName>
</protein>
<dbReference type="PANTHER" id="PTHR19328:SF75">
    <property type="entry name" value="ALDOSE SUGAR DEHYDROGENASE YLII"/>
    <property type="match status" value="1"/>
</dbReference>
<evidence type="ECO:0000259" key="10">
    <source>
        <dbReference type="PROSITE" id="PS51007"/>
    </source>
</evidence>
<keyword evidence="3 7" id="KW-0479">Metal-binding</keyword>
<dbReference type="PROSITE" id="PS51257">
    <property type="entry name" value="PROKAR_LIPOPROTEIN"/>
    <property type="match status" value="1"/>
</dbReference>
<feature type="domain" description="Cytochrome c" evidence="10">
    <location>
        <begin position="626"/>
        <end position="711"/>
    </location>
</feature>
<evidence type="ECO:0000259" key="11">
    <source>
        <dbReference type="PROSITE" id="PS51175"/>
    </source>
</evidence>
<dbReference type="InterPro" id="IPR013783">
    <property type="entry name" value="Ig-like_fold"/>
</dbReference>
<dbReference type="Proteomes" id="UP000660862">
    <property type="component" value="Unassembled WGS sequence"/>
</dbReference>
<keyword evidence="1" id="KW-0813">Transport</keyword>
<dbReference type="SMART" id="SM00089">
    <property type="entry name" value="PKD"/>
    <property type="match status" value="1"/>
</dbReference>
<dbReference type="Pfam" id="PF18911">
    <property type="entry name" value="PKD_4"/>
    <property type="match status" value="1"/>
</dbReference>
<feature type="binding site" description="covalent" evidence="7">
    <location>
        <position position="640"/>
    </location>
    <ligand>
        <name>heme c</name>
        <dbReference type="ChEBI" id="CHEBI:61717"/>
    </ligand>
</feature>
<feature type="domain" description="CBM6" evidence="11">
    <location>
        <begin position="763"/>
        <end position="890"/>
    </location>
</feature>
<dbReference type="GO" id="GO:0005506">
    <property type="term" value="F:iron ion binding"/>
    <property type="evidence" value="ECO:0007669"/>
    <property type="project" value="InterPro"/>
</dbReference>
<keyword evidence="13" id="KW-1185">Reference proteome</keyword>
<dbReference type="CDD" id="cd00146">
    <property type="entry name" value="PKD"/>
    <property type="match status" value="1"/>
</dbReference>
<organism evidence="12 13">
    <name type="scientific">Parapedobacter pyrenivorans</name>
    <dbReference type="NCBI Taxonomy" id="1305674"/>
    <lineage>
        <taxon>Bacteria</taxon>
        <taxon>Pseudomonadati</taxon>
        <taxon>Bacteroidota</taxon>
        <taxon>Sphingobacteriia</taxon>
        <taxon>Sphingobacteriales</taxon>
        <taxon>Sphingobacteriaceae</taxon>
        <taxon>Parapedobacter</taxon>
    </lineage>
</organism>
<dbReference type="InterPro" id="IPR035986">
    <property type="entry name" value="PKD_dom_sf"/>
</dbReference>
<evidence type="ECO:0000256" key="5">
    <source>
        <dbReference type="ARBA" id="ARBA00022982"/>
    </source>
</evidence>
<dbReference type="InterPro" id="IPR011042">
    <property type="entry name" value="6-blade_b-propeller_TolB-like"/>
</dbReference>
<dbReference type="Gene3D" id="1.10.760.10">
    <property type="entry name" value="Cytochrome c-like domain"/>
    <property type="match status" value="1"/>
</dbReference>
<evidence type="ECO:0000256" key="3">
    <source>
        <dbReference type="ARBA" id="ARBA00022723"/>
    </source>
</evidence>
<dbReference type="Pfam" id="PF03422">
    <property type="entry name" value="CBM_6"/>
    <property type="match status" value="1"/>
</dbReference>
<dbReference type="InterPro" id="IPR012938">
    <property type="entry name" value="Glc/Sorbosone_DH"/>
</dbReference>
<dbReference type="PROSITE" id="PS51175">
    <property type="entry name" value="CBM6"/>
    <property type="match status" value="1"/>
</dbReference>
<dbReference type="GO" id="GO:0020037">
    <property type="term" value="F:heme binding"/>
    <property type="evidence" value="ECO:0007669"/>
    <property type="project" value="InterPro"/>
</dbReference>
<name>A0A917HJP7_9SPHI</name>
<dbReference type="InterPro" id="IPR009056">
    <property type="entry name" value="Cyt_c-like_dom"/>
</dbReference>
<sequence length="893" mass="98920">MYSLAWKWIMKVFIPLYCISFLVLTACVGGSGFRPTVAPDSSRYTRTVLAEGLDEPMEMVILPGNDVLFVERKGGVRLYKDATKELRTVANFEVFSGIEDGLLGVVADPDYERNHWLYFYYAVAGDSAVNRLSRFEFRNDSLSRPSETVILEIPTQRIYCCHSAGYLKFDKQGNLYLSTGDNTNAEETEGYTPVDERAGRGLADDQATAANTNDLRGKILRIKPLPQGGYAIPEGNLFAKGTPKTRPEIYAMGIRNPYRFSIDAETGYLYFGEVGPDTQVEAPDGEKMSYDEINQVREPGFFGWPYFLGNNDVFPKYNYETKAEEPGKDPANPINESPNNTGLRELPPAQPAMIWYGKTNSKYFPLVGNGGASAMAGPVFYSKHFKNAPYKLSDYYDGKLFIYEWIRGWIMAVSFDEQGNFAGMEPFLDHWKFDAPVDMQFAPDGAIYLLEYGTNWFAKNTNARLIRIEYAEGNRNPIPAITMDSQYGAAPFTVQLSSAGTIDHDGSDQLDYHWEIDGEAYTGPTVSHTFSANGNHKVVLTVTDGHGGSGETQRMVYVGNTPPEVRISTKGNRSFYWDDSALDYRVFITDKEEQVDPERISVSFGYIPHGKDAAIVLTNGQDAASFQYLKGQTLISSLDCKSCHSVDQESVGPTYTAIAKRYARQDGATEFLAGKIIQGGSGNWGERAMSPHPELAREDAVEVVNYIRSLSSKGEKLPLQGELPLTAHQGQEGVYLLTASYRDGGANGIDALVARDYVSLRYPLLQAEDFDAGNVAIATVTTAFMAYVYGIVHDTYIRFNAIDLSGVARMGFRVQPNGSGGNIVVRQGSKDGPVVCTVTVPAGQYSGAEDGWQELSASVKGELDNKDLYLTFENPSATTHLFHLDWLKFYRKP</sequence>
<evidence type="ECO:0000256" key="6">
    <source>
        <dbReference type="ARBA" id="ARBA00023004"/>
    </source>
</evidence>
<keyword evidence="4" id="KW-0732">Signal</keyword>
<dbReference type="SUPFAM" id="SSF49299">
    <property type="entry name" value="PKD domain"/>
    <property type="match status" value="1"/>
</dbReference>
<dbReference type="Pfam" id="PF07995">
    <property type="entry name" value="GSDH"/>
    <property type="match status" value="1"/>
</dbReference>
<evidence type="ECO:0000256" key="8">
    <source>
        <dbReference type="SAM" id="MobiDB-lite"/>
    </source>
</evidence>
<dbReference type="PROSITE" id="PS50093">
    <property type="entry name" value="PKD"/>
    <property type="match status" value="1"/>
</dbReference>
<dbReference type="Gene3D" id="2.60.120.260">
    <property type="entry name" value="Galactose-binding domain-like"/>
    <property type="match status" value="1"/>
</dbReference>
<evidence type="ECO:0000256" key="4">
    <source>
        <dbReference type="ARBA" id="ARBA00022729"/>
    </source>
</evidence>
<dbReference type="InterPro" id="IPR000601">
    <property type="entry name" value="PKD_dom"/>
</dbReference>
<comment type="caution">
    <text evidence="12">The sequence shown here is derived from an EMBL/GenBank/DDBJ whole genome shotgun (WGS) entry which is preliminary data.</text>
</comment>
<evidence type="ECO:0000256" key="7">
    <source>
        <dbReference type="PIRSR" id="PIRSR602324-1"/>
    </source>
</evidence>
<dbReference type="InterPro" id="IPR036909">
    <property type="entry name" value="Cyt_c-like_dom_sf"/>
</dbReference>
<dbReference type="SMART" id="SM00606">
    <property type="entry name" value="CBD_IV"/>
    <property type="match status" value="1"/>
</dbReference>
<reference evidence="12" key="1">
    <citation type="journal article" date="2014" name="Int. J. Syst. Evol. Microbiol.">
        <title>Complete genome sequence of Corynebacterium casei LMG S-19264T (=DSM 44701T), isolated from a smear-ripened cheese.</title>
        <authorList>
            <consortium name="US DOE Joint Genome Institute (JGI-PGF)"/>
            <person name="Walter F."/>
            <person name="Albersmeier A."/>
            <person name="Kalinowski J."/>
            <person name="Ruckert C."/>
        </authorList>
    </citation>
    <scope>NUCLEOTIDE SEQUENCE</scope>
    <source>
        <strain evidence="12">CGMCC 1.12195</strain>
    </source>
</reference>
<dbReference type="InterPro" id="IPR002324">
    <property type="entry name" value="Cyt_c_ID"/>
</dbReference>
<evidence type="ECO:0000313" key="13">
    <source>
        <dbReference type="Proteomes" id="UP000660862"/>
    </source>
</evidence>
<proteinExistence type="predicted"/>
<gene>
    <name evidence="12" type="ORF">GCM10007415_12340</name>
</gene>
<evidence type="ECO:0000313" key="12">
    <source>
        <dbReference type="EMBL" id="GGG81267.1"/>
    </source>
</evidence>
<dbReference type="InterPro" id="IPR008979">
    <property type="entry name" value="Galactose-bd-like_sf"/>
</dbReference>
<dbReference type="InterPro" id="IPR006584">
    <property type="entry name" value="Cellulose-bd_IV"/>
</dbReference>
<dbReference type="PRINTS" id="PR00606">
    <property type="entry name" value="CYTCHROMECID"/>
</dbReference>
<evidence type="ECO:0000256" key="2">
    <source>
        <dbReference type="ARBA" id="ARBA00022617"/>
    </source>
</evidence>